<dbReference type="PANTHER" id="PTHR40111:SF1">
    <property type="entry name" value="CEPHALOSPORIN-C DEACETYLASE"/>
    <property type="match status" value="1"/>
</dbReference>
<proteinExistence type="predicted"/>
<dbReference type="PANTHER" id="PTHR40111">
    <property type="entry name" value="CEPHALOSPORIN-C DEACETYLASE"/>
    <property type="match status" value="1"/>
</dbReference>
<dbReference type="Pfam" id="PF05448">
    <property type="entry name" value="AXE1"/>
    <property type="match status" value="1"/>
</dbReference>
<feature type="active site" description="Charge relay system" evidence="1">
    <location>
        <position position="298"/>
    </location>
</feature>
<organism evidence="4 5">
    <name type="scientific">Flavobacterium gilvum</name>
    <dbReference type="NCBI Taxonomy" id="1492737"/>
    <lineage>
        <taxon>Bacteria</taxon>
        <taxon>Pseudomonadati</taxon>
        <taxon>Bacteroidota</taxon>
        <taxon>Flavobacteriia</taxon>
        <taxon>Flavobacteriales</taxon>
        <taxon>Flavobacteriaceae</taxon>
        <taxon>Flavobacterium</taxon>
    </lineage>
</organism>
<feature type="active site" description="Charge relay system" evidence="1">
    <location>
        <position position="383"/>
    </location>
</feature>
<name>A0AAC9N534_9FLAO</name>
<evidence type="ECO:0000256" key="1">
    <source>
        <dbReference type="PIRSR" id="PIRSR639069-1"/>
    </source>
</evidence>
<dbReference type="InterPro" id="IPR039069">
    <property type="entry name" value="CE7"/>
</dbReference>
<evidence type="ECO:0000313" key="5">
    <source>
        <dbReference type="Proteomes" id="UP000175968"/>
    </source>
</evidence>
<dbReference type="EMBL" id="CP017479">
    <property type="protein sequence ID" value="AOW09146.1"/>
    <property type="molecule type" value="Genomic_DNA"/>
</dbReference>
<dbReference type="Gene3D" id="3.40.50.1820">
    <property type="entry name" value="alpha/beta hydrolase"/>
    <property type="match status" value="1"/>
</dbReference>
<sequence length="433" mass="48507">MKKKIFFLTLIICVLSLTIHGQNQPEKLIKIVVSPDHSDWNYKIGEPVKFNVGVYQDGVVCKDVKIDYEVGPENFEKSKIKSLNLADGKLLIDGGTMREPGFLRCIVRTEINGVKYKNLATVGFDQVNIKPFTELPEDFIQFWENAKSELAGFPIDPKLVLMPEKCTEKVNVYQLNIQGYGRGSRIYGILCIPKKEGKYPALLKVPGAGIRPYNGVVELAEQGVITLEIGIHGIPVTMNPEIYSNLSNGALNNYQNFNLDDKNRFYYKRVYLNCVRANDFLVSLPQFDGENLVVTGGSQGGALSIVTAGLDKRVKFLATLYPALCDLTASLKGRAGGWPHYFEKSDLNFNNKPDKIKTCSYYDVVNFAKQVKIPTFFSLGYNDEVCPPSSMYAAYNSITSPKDIVPFPETGHWENAEQNGVLNKWLLNKIKVN</sequence>
<evidence type="ECO:0000259" key="3">
    <source>
        <dbReference type="Pfam" id="PF05448"/>
    </source>
</evidence>
<keyword evidence="2" id="KW-0732">Signal</keyword>
<dbReference type="InterPro" id="IPR008391">
    <property type="entry name" value="AXE1_dom"/>
</dbReference>
<protein>
    <submittedName>
        <fullName evidence="4">Acetylxylan esterase</fullName>
    </submittedName>
</protein>
<dbReference type="RefSeq" id="WP_051877623.1">
    <property type="nucleotide sequence ID" value="NZ_CP017479.1"/>
</dbReference>
<feature type="signal peptide" evidence="2">
    <location>
        <begin position="1"/>
        <end position="21"/>
    </location>
</feature>
<reference evidence="4 5" key="1">
    <citation type="submission" date="2016-10" db="EMBL/GenBank/DDBJ databases">
        <title>Flavobacterium gilvum sp. nov., isolated from stream water.</title>
        <authorList>
            <person name="Shin S.-K."/>
            <person name="Cho Y.-J."/>
            <person name="Yi H."/>
        </authorList>
    </citation>
    <scope>NUCLEOTIDE SEQUENCE [LARGE SCALE GENOMIC DNA]</scope>
    <source>
        <strain evidence="4 5">EM1308</strain>
    </source>
</reference>
<dbReference type="InterPro" id="IPR029058">
    <property type="entry name" value="AB_hydrolase_fold"/>
</dbReference>
<dbReference type="AlphaFoldDB" id="A0AAC9N534"/>
<feature type="chain" id="PRO_5042072722" evidence="2">
    <location>
        <begin position="22"/>
        <end position="433"/>
    </location>
</feature>
<accession>A0AAC9N534</accession>
<evidence type="ECO:0000256" key="2">
    <source>
        <dbReference type="SAM" id="SignalP"/>
    </source>
</evidence>
<dbReference type="GO" id="GO:0005976">
    <property type="term" value="P:polysaccharide metabolic process"/>
    <property type="evidence" value="ECO:0007669"/>
    <property type="project" value="TreeGrafter"/>
</dbReference>
<evidence type="ECO:0000313" key="4">
    <source>
        <dbReference type="EMBL" id="AOW09146.1"/>
    </source>
</evidence>
<dbReference type="KEGG" id="fgl:EM308_06300"/>
<dbReference type="SUPFAM" id="SSF53474">
    <property type="entry name" value="alpha/beta-Hydrolases"/>
    <property type="match status" value="1"/>
</dbReference>
<feature type="active site" description="Charge relay system" evidence="1">
    <location>
        <position position="412"/>
    </location>
</feature>
<gene>
    <name evidence="4" type="ORF">EM308_06300</name>
</gene>
<keyword evidence="5" id="KW-1185">Reference proteome</keyword>
<dbReference type="GO" id="GO:0052689">
    <property type="term" value="F:carboxylic ester hydrolase activity"/>
    <property type="evidence" value="ECO:0007669"/>
    <property type="project" value="TreeGrafter"/>
</dbReference>
<dbReference type="Proteomes" id="UP000175968">
    <property type="component" value="Chromosome"/>
</dbReference>
<feature type="domain" description="Acetyl xylan esterase" evidence="3">
    <location>
        <begin position="130"/>
        <end position="416"/>
    </location>
</feature>